<evidence type="ECO:0000313" key="1">
    <source>
        <dbReference type="EMBL" id="MTV33015.1"/>
    </source>
</evidence>
<reference evidence="1 2" key="1">
    <citation type="submission" date="2019-11" db="EMBL/GenBank/DDBJ databases">
        <title>Whole-genome sequence of a Rhodoblastus acidophilus DSM 142.</title>
        <authorList>
            <person name="Kyndt J.A."/>
            <person name="Meyer T.E."/>
        </authorList>
    </citation>
    <scope>NUCLEOTIDE SEQUENCE [LARGE SCALE GENOMIC DNA]</scope>
    <source>
        <strain evidence="1 2">DSM 142</strain>
    </source>
</reference>
<dbReference type="AlphaFoldDB" id="A0A6N8DTX2"/>
<comment type="caution">
    <text evidence="1">The sequence shown here is derived from an EMBL/GenBank/DDBJ whole genome shotgun (WGS) entry which is preliminary data.</text>
</comment>
<evidence type="ECO:0000313" key="2">
    <source>
        <dbReference type="Proteomes" id="UP000439113"/>
    </source>
</evidence>
<dbReference type="EMBL" id="WNKS01000025">
    <property type="protein sequence ID" value="MTV33015.1"/>
    <property type="molecule type" value="Genomic_DNA"/>
</dbReference>
<dbReference type="RefSeq" id="WP_155447697.1">
    <property type="nucleotide sequence ID" value="NZ_JAOQNR010000024.1"/>
</dbReference>
<gene>
    <name evidence="1" type="ORF">GJ654_18710</name>
</gene>
<organism evidence="1 2">
    <name type="scientific">Rhodoblastus acidophilus</name>
    <name type="common">Rhodopseudomonas acidophila</name>
    <dbReference type="NCBI Taxonomy" id="1074"/>
    <lineage>
        <taxon>Bacteria</taxon>
        <taxon>Pseudomonadati</taxon>
        <taxon>Pseudomonadota</taxon>
        <taxon>Alphaproteobacteria</taxon>
        <taxon>Hyphomicrobiales</taxon>
        <taxon>Rhodoblastaceae</taxon>
        <taxon>Rhodoblastus</taxon>
    </lineage>
</organism>
<sequence>MSELPARRPALTFEFFADPATSSHPAVATVGFLADGRPGEIFINAVKRDQFMDHLIRDTGVLLSYALQLGCDFDRLRAGVTRDACGKAQGIAGAALDALAGMLESGDGAAA</sequence>
<proteinExistence type="predicted"/>
<name>A0A6N8DTX2_RHOAC</name>
<dbReference type="OrthoDB" id="8020873at2"/>
<dbReference type="Proteomes" id="UP000439113">
    <property type="component" value="Unassembled WGS sequence"/>
</dbReference>
<accession>A0A6N8DTX2</accession>
<protein>
    <submittedName>
        <fullName evidence="1">Uncharacterized protein</fullName>
    </submittedName>
</protein>